<keyword evidence="1" id="KW-0812">Transmembrane</keyword>
<organism evidence="2 3">
    <name type="scientific">Adineta ricciae</name>
    <name type="common">Rotifer</name>
    <dbReference type="NCBI Taxonomy" id="249248"/>
    <lineage>
        <taxon>Eukaryota</taxon>
        <taxon>Metazoa</taxon>
        <taxon>Spiralia</taxon>
        <taxon>Gnathifera</taxon>
        <taxon>Rotifera</taxon>
        <taxon>Eurotatoria</taxon>
        <taxon>Bdelloidea</taxon>
        <taxon>Adinetida</taxon>
        <taxon>Adinetidae</taxon>
        <taxon>Adineta</taxon>
    </lineage>
</organism>
<comment type="caution">
    <text evidence="2">The sequence shown here is derived from an EMBL/GenBank/DDBJ whole genome shotgun (WGS) entry which is preliminary data.</text>
</comment>
<evidence type="ECO:0000313" key="3">
    <source>
        <dbReference type="Proteomes" id="UP000663852"/>
    </source>
</evidence>
<gene>
    <name evidence="2" type="ORF">EDS130_LOCUS1109</name>
</gene>
<name>A0A813MXD2_ADIRI</name>
<feature type="transmembrane region" description="Helical" evidence="1">
    <location>
        <begin position="44"/>
        <end position="65"/>
    </location>
</feature>
<reference evidence="2" key="1">
    <citation type="submission" date="2021-02" db="EMBL/GenBank/DDBJ databases">
        <authorList>
            <person name="Nowell W R."/>
        </authorList>
    </citation>
    <scope>NUCLEOTIDE SEQUENCE</scope>
</reference>
<feature type="transmembrane region" description="Helical" evidence="1">
    <location>
        <begin position="12"/>
        <end position="32"/>
    </location>
</feature>
<feature type="transmembrane region" description="Helical" evidence="1">
    <location>
        <begin position="103"/>
        <end position="120"/>
    </location>
</feature>
<feature type="transmembrane region" description="Helical" evidence="1">
    <location>
        <begin position="72"/>
        <end position="91"/>
    </location>
</feature>
<keyword evidence="1" id="KW-1133">Transmembrane helix</keyword>
<dbReference type="EMBL" id="CAJNOJ010000002">
    <property type="protein sequence ID" value="CAF0730965.1"/>
    <property type="molecule type" value="Genomic_DNA"/>
</dbReference>
<dbReference type="OrthoDB" id="441412at2759"/>
<sequence>MTSTWRIATHFINILIFTITGIILAGLFIGTATDISAKDFGFSVVLYIMIHVGRLVTVIVLYPLMKCSGVHLSWNGLRGSMSLILVLIASLDTEIETITRHRFLFHISMLVLLTLIINGNRSNKLWADGLFFDHIFQTIELTLSFHSTKTRLDNIGLQFPELGNLNERIMDEICDEAKTYQINAMYILLDLKQSYRLCWIVQMTRRCA</sequence>
<dbReference type="AlphaFoldDB" id="A0A813MXD2"/>
<protein>
    <submittedName>
        <fullName evidence="2">Uncharacterized protein</fullName>
    </submittedName>
</protein>
<evidence type="ECO:0000256" key="1">
    <source>
        <dbReference type="SAM" id="Phobius"/>
    </source>
</evidence>
<dbReference type="Proteomes" id="UP000663852">
    <property type="component" value="Unassembled WGS sequence"/>
</dbReference>
<proteinExistence type="predicted"/>
<keyword evidence="1" id="KW-0472">Membrane</keyword>
<evidence type="ECO:0000313" key="2">
    <source>
        <dbReference type="EMBL" id="CAF0730965.1"/>
    </source>
</evidence>
<accession>A0A813MXD2</accession>